<dbReference type="PIRSF" id="PIRSF001365">
    <property type="entry name" value="DHDPS"/>
    <property type="match status" value="1"/>
</dbReference>
<reference evidence="7 8" key="1">
    <citation type="submission" date="2016-11" db="EMBL/GenBank/DDBJ databases">
        <title>Interaction between Lactobacillus species and yeast in water kefir.</title>
        <authorList>
            <person name="Behr J."/>
            <person name="Xu D."/>
            <person name="Vogel R.F."/>
        </authorList>
    </citation>
    <scope>NUCLEOTIDE SEQUENCE [LARGE SCALE GENOMIC DNA]</scope>
    <source>
        <strain evidence="7 8">TMW 1.1822</strain>
    </source>
</reference>
<feature type="binding site" evidence="6">
    <location>
        <position position="48"/>
    </location>
    <ligand>
        <name>pyruvate</name>
        <dbReference type="ChEBI" id="CHEBI:15361"/>
    </ligand>
</feature>
<dbReference type="PROSITE" id="PS00666">
    <property type="entry name" value="DHDPS_2"/>
    <property type="match status" value="1"/>
</dbReference>
<dbReference type="GO" id="GO:0008840">
    <property type="term" value="F:4-hydroxy-tetrahydrodipicolinate synthase activity"/>
    <property type="evidence" value="ECO:0007669"/>
    <property type="project" value="TreeGrafter"/>
</dbReference>
<protein>
    <recommendedName>
        <fullName evidence="9">Dihydrodipicolinate synthase family protein</fullName>
    </recommendedName>
</protein>
<dbReference type="SMART" id="SM01130">
    <property type="entry name" value="DHDPS"/>
    <property type="match status" value="1"/>
</dbReference>
<evidence type="ECO:0000256" key="5">
    <source>
        <dbReference type="PIRSR" id="PIRSR001365-1"/>
    </source>
</evidence>
<comment type="similarity">
    <text evidence="1 4">Belongs to the DapA family.</text>
</comment>
<name>A0A3Q8CAC8_9LACO</name>
<dbReference type="AlphaFoldDB" id="A0A3Q8CAC8"/>
<organism evidence="7 8">
    <name type="scientific">Liquorilactobacillus hordei</name>
    <dbReference type="NCBI Taxonomy" id="468911"/>
    <lineage>
        <taxon>Bacteria</taxon>
        <taxon>Bacillati</taxon>
        <taxon>Bacillota</taxon>
        <taxon>Bacilli</taxon>
        <taxon>Lactobacillales</taxon>
        <taxon>Lactobacillaceae</taxon>
        <taxon>Liquorilactobacillus</taxon>
    </lineage>
</organism>
<dbReference type="Pfam" id="PF00701">
    <property type="entry name" value="DHDPS"/>
    <property type="match status" value="1"/>
</dbReference>
<evidence type="ECO:0000313" key="8">
    <source>
        <dbReference type="Proteomes" id="UP000314960"/>
    </source>
</evidence>
<gene>
    <name evidence="7" type="ORF">BSQ49_09585</name>
</gene>
<feature type="active site" description="Proton donor/acceptor" evidence="5">
    <location>
        <position position="139"/>
    </location>
</feature>
<evidence type="ECO:0000256" key="2">
    <source>
        <dbReference type="ARBA" id="ARBA00023239"/>
    </source>
</evidence>
<accession>A0A3Q8CAC8</accession>
<evidence type="ECO:0000313" key="7">
    <source>
        <dbReference type="EMBL" id="AUJ30410.1"/>
    </source>
</evidence>
<dbReference type="PRINTS" id="PR00146">
    <property type="entry name" value="DHPICSNTHASE"/>
</dbReference>
<dbReference type="InterPro" id="IPR020625">
    <property type="entry name" value="Schiff_base-form_aldolases_AS"/>
</dbReference>
<dbReference type="Gene3D" id="3.20.20.70">
    <property type="entry name" value="Aldolase class I"/>
    <property type="match status" value="1"/>
</dbReference>
<evidence type="ECO:0000256" key="1">
    <source>
        <dbReference type="ARBA" id="ARBA00007592"/>
    </source>
</evidence>
<dbReference type="RefSeq" id="WP_141054556.1">
    <property type="nucleotide sequence ID" value="NZ_CP018176.1"/>
</dbReference>
<dbReference type="GO" id="GO:0044281">
    <property type="term" value="P:small molecule metabolic process"/>
    <property type="evidence" value="ECO:0007669"/>
    <property type="project" value="UniProtKB-ARBA"/>
</dbReference>
<dbReference type="KEGG" id="lhw:BSQ49_09585"/>
<dbReference type="CDD" id="cd00408">
    <property type="entry name" value="DHDPS-like"/>
    <property type="match status" value="1"/>
</dbReference>
<keyword evidence="3" id="KW-0704">Schiff base</keyword>
<evidence type="ECO:0000256" key="3">
    <source>
        <dbReference type="ARBA" id="ARBA00023270"/>
    </source>
</evidence>
<dbReference type="InterPro" id="IPR002220">
    <property type="entry name" value="DapA-like"/>
</dbReference>
<proteinExistence type="inferred from homology"/>
<evidence type="ECO:0000256" key="4">
    <source>
        <dbReference type="PIRNR" id="PIRNR001365"/>
    </source>
</evidence>
<feature type="active site" description="Schiff-base intermediate with substrate" evidence="5">
    <location>
        <position position="167"/>
    </location>
</feature>
<dbReference type="SUPFAM" id="SSF51569">
    <property type="entry name" value="Aldolase"/>
    <property type="match status" value="1"/>
</dbReference>
<keyword evidence="2 4" id="KW-0456">Lyase</keyword>
<dbReference type="PANTHER" id="PTHR12128">
    <property type="entry name" value="DIHYDRODIPICOLINATE SYNTHASE"/>
    <property type="match status" value="1"/>
</dbReference>
<dbReference type="Proteomes" id="UP000314960">
    <property type="component" value="Chromosome"/>
</dbReference>
<dbReference type="InterPro" id="IPR013785">
    <property type="entry name" value="Aldolase_TIM"/>
</dbReference>
<dbReference type="EMBL" id="CP018176">
    <property type="protein sequence ID" value="AUJ30410.1"/>
    <property type="molecule type" value="Genomic_DNA"/>
</dbReference>
<evidence type="ECO:0000256" key="6">
    <source>
        <dbReference type="PIRSR" id="PIRSR001365-2"/>
    </source>
</evidence>
<dbReference type="PANTHER" id="PTHR12128:SF66">
    <property type="entry name" value="4-HYDROXY-2-OXOGLUTARATE ALDOLASE, MITOCHONDRIAL"/>
    <property type="match status" value="1"/>
</dbReference>
<evidence type="ECO:0008006" key="9">
    <source>
        <dbReference type="Google" id="ProtNLM"/>
    </source>
</evidence>
<sequence length="278" mass="30855">MPSLNETFHIAVPTAFNSDESLNAMATIQHVINLQKNGIHSVLISGSTGEQHSLSNHEKKKLLLEIANVDGFKNNFEIIFGISNIRQKKAENLAQFVHKIDNVKAILVGFSPYVIPTQAEAIQYFKSIVALADKPTIIYNNPRRTGFDLSIDSIIEISQDPRVVGIKEAGNPKRIKELLQRLPPNKSEFYVYAGGEKNLAENISLGFNRMSSIWGNLYPSEIKNWFNALSAGKLVSLPETVENTMLLGNKGSLLPFLKQEISKKENISLGPCRKPLGN</sequence>